<gene>
    <name evidence="2" type="ORF">ASZ90_017589</name>
</gene>
<dbReference type="PANTHER" id="PTHR36836">
    <property type="entry name" value="COLANIC ACID BIOSYNTHESIS PROTEIN WCAK"/>
    <property type="match status" value="1"/>
</dbReference>
<evidence type="ECO:0000259" key="1">
    <source>
        <dbReference type="Pfam" id="PF04230"/>
    </source>
</evidence>
<protein>
    <submittedName>
        <fullName evidence="2">Polysaccharide pyruvyl transferase</fullName>
    </submittedName>
</protein>
<dbReference type="EMBL" id="LNQE01001832">
    <property type="protein sequence ID" value="KUG04980.1"/>
    <property type="molecule type" value="Genomic_DNA"/>
</dbReference>
<organism evidence="2">
    <name type="scientific">hydrocarbon metagenome</name>
    <dbReference type="NCBI Taxonomy" id="938273"/>
    <lineage>
        <taxon>unclassified sequences</taxon>
        <taxon>metagenomes</taxon>
        <taxon>ecological metagenomes</taxon>
    </lineage>
</organism>
<dbReference type="SUPFAM" id="SSF53756">
    <property type="entry name" value="UDP-Glycosyltransferase/glycogen phosphorylase"/>
    <property type="match status" value="1"/>
</dbReference>
<keyword evidence="2" id="KW-0808">Transferase</keyword>
<evidence type="ECO:0000313" key="2">
    <source>
        <dbReference type="EMBL" id="KUG04980.1"/>
    </source>
</evidence>
<dbReference type="InterPro" id="IPR007345">
    <property type="entry name" value="Polysacch_pyruvyl_Trfase"/>
</dbReference>
<name>A0A0W8E8P9_9ZZZZ</name>
<proteinExistence type="predicted"/>
<sequence>MKIALSGYYGFDNAGDEALLAAICHTIKNIEPRADFVVFSGSPEKTAHLHSLRAVNRMNPWIIFRELLNCDLLISGGGSLLQDVTGPRSLPYYISIVALAKLLRKPVIFYAQGIGPINRPFSQYLMHAIANKVDYITLRDEDSMFLLQHLGVDRPPIKVTADPVFALEPSVLDFEEMASLLQEYGIKQHKLVGVSVRYWKALEGHQVELARVLDTLVNNDYQVIFIPMDYAHDLTESQRVADLMEKDAIIIDRCLSSLEHIALISNFDLLVGMRLHSLIFAANRGIPFAGISYDPKIDAFLKSFDLQPLPSDGQAMMMQIENLLQNHLFREKIAARASEMRGRAEENAHLALSLIP</sequence>
<dbReference type="InterPro" id="IPR019896">
    <property type="entry name" value="Polysacch_pyruvyl_Trfase_CsaB"/>
</dbReference>
<feature type="domain" description="Polysaccharide pyruvyl transferase" evidence="1">
    <location>
        <begin position="13"/>
        <end position="295"/>
    </location>
</feature>
<dbReference type="Pfam" id="PF04230">
    <property type="entry name" value="PS_pyruv_trans"/>
    <property type="match status" value="1"/>
</dbReference>
<dbReference type="GO" id="GO:0016740">
    <property type="term" value="F:transferase activity"/>
    <property type="evidence" value="ECO:0007669"/>
    <property type="project" value="UniProtKB-KW"/>
</dbReference>
<reference evidence="2" key="1">
    <citation type="journal article" date="2015" name="Proc. Natl. Acad. Sci. U.S.A.">
        <title>Networks of energetic and metabolic interactions define dynamics in microbial communities.</title>
        <authorList>
            <person name="Embree M."/>
            <person name="Liu J.K."/>
            <person name="Al-Bassam M.M."/>
            <person name="Zengler K."/>
        </authorList>
    </citation>
    <scope>NUCLEOTIDE SEQUENCE</scope>
</reference>
<dbReference type="NCBIfam" id="TIGR03609">
    <property type="entry name" value="S_layer_CsaB"/>
    <property type="match status" value="1"/>
</dbReference>
<dbReference type="PANTHER" id="PTHR36836:SF1">
    <property type="entry name" value="COLANIC ACID BIOSYNTHESIS PROTEIN WCAK"/>
    <property type="match status" value="1"/>
</dbReference>
<comment type="caution">
    <text evidence="2">The sequence shown here is derived from an EMBL/GenBank/DDBJ whole genome shotgun (WGS) entry which is preliminary data.</text>
</comment>
<dbReference type="AlphaFoldDB" id="A0A0W8E8P9"/>
<accession>A0A0W8E8P9</accession>